<dbReference type="Proteomes" id="UP000198825">
    <property type="component" value="Chromosome I"/>
</dbReference>
<dbReference type="EMBL" id="LT629799">
    <property type="protein sequence ID" value="SDU88271.1"/>
    <property type="molecule type" value="Genomic_DNA"/>
</dbReference>
<organism evidence="2 3">
    <name type="scientific">Microlunatus sagamiharensis</name>
    <dbReference type="NCBI Taxonomy" id="546874"/>
    <lineage>
        <taxon>Bacteria</taxon>
        <taxon>Bacillati</taxon>
        <taxon>Actinomycetota</taxon>
        <taxon>Actinomycetes</taxon>
        <taxon>Propionibacteriales</taxon>
        <taxon>Propionibacteriaceae</taxon>
        <taxon>Microlunatus</taxon>
    </lineage>
</organism>
<feature type="transmembrane region" description="Helical" evidence="1">
    <location>
        <begin position="81"/>
        <end position="102"/>
    </location>
</feature>
<evidence type="ECO:0000256" key="1">
    <source>
        <dbReference type="SAM" id="Phobius"/>
    </source>
</evidence>
<accession>A0A1H2M5V7</accession>
<reference evidence="3" key="1">
    <citation type="submission" date="2016-10" db="EMBL/GenBank/DDBJ databases">
        <authorList>
            <person name="Varghese N."/>
            <person name="Submissions S."/>
        </authorList>
    </citation>
    <scope>NUCLEOTIDE SEQUENCE [LARGE SCALE GENOMIC DNA]</scope>
    <source>
        <strain evidence="3">DSM 21743</strain>
    </source>
</reference>
<evidence type="ECO:0000313" key="3">
    <source>
        <dbReference type="Proteomes" id="UP000198825"/>
    </source>
</evidence>
<dbReference type="STRING" id="546874.SAMN04488544_1407"/>
<keyword evidence="1" id="KW-0472">Membrane</keyword>
<dbReference type="OrthoDB" id="9788974at2"/>
<sequence length="139" mass="14815">MSSRKDQQPVRALARVLLGGVLAFAGTTHLTVAREEFRAQVPETVTRVLPLTTDQVVLASGVAEISLGAALALAPARHRELVGNAAAAFFTAIFPGNIAQLVHHRDGFGLDTDSKRALRLLGQPVLVAWALWSTRTGRA</sequence>
<proteinExistence type="predicted"/>
<keyword evidence="1" id="KW-1133">Transmembrane helix</keyword>
<dbReference type="AlphaFoldDB" id="A0A1H2M5V7"/>
<keyword evidence="1" id="KW-0812">Transmembrane</keyword>
<feature type="transmembrane region" description="Helical" evidence="1">
    <location>
        <begin position="12"/>
        <end position="32"/>
    </location>
</feature>
<keyword evidence="3" id="KW-1185">Reference proteome</keyword>
<dbReference type="PANTHER" id="PTHR36974">
    <property type="entry name" value="MEMBRANE PROTEIN-RELATED"/>
    <property type="match status" value="1"/>
</dbReference>
<gene>
    <name evidence="2" type="ORF">SAMN04488544_1407</name>
</gene>
<dbReference type="PANTHER" id="PTHR36974:SF1">
    <property type="entry name" value="DOXX FAMILY MEMBRANE PROTEIN"/>
    <property type="match status" value="1"/>
</dbReference>
<name>A0A1H2M5V7_9ACTN</name>
<evidence type="ECO:0000313" key="2">
    <source>
        <dbReference type="EMBL" id="SDU88271.1"/>
    </source>
</evidence>
<feature type="transmembrane region" description="Helical" evidence="1">
    <location>
        <begin position="56"/>
        <end position="74"/>
    </location>
</feature>
<protein>
    <submittedName>
        <fullName evidence="2">Uncharacterized membrane protein</fullName>
    </submittedName>
</protein>
<dbReference type="RefSeq" id="WP_091073825.1">
    <property type="nucleotide sequence ID" value="NZ_LT629799.1"/>
</dbReference>